<comment type="caution">
    <text evidence="2">The sequence shown here is derived from an EMBL/GenBank/DDBJ whole genome shotgun (WGS) entry which is preliminary data.</text>
</comment>
<accession>A0A0L7L437</accession>
<protein>
    <submittedName>
        <fullName evidence="2">Uncharacterized protein</fullName>
    </submittedName>
</protein>
<feature type="region of interest" description="Disordered" evidence="1">
    <location>
        <begin position="330"/>
        <end position="381"/>
    </location>
</feature>
<feature type="compositionally biased region" description="Polar residues" evidence="1">
    <location>
        <begin position="11"/>
        <end position="26"/>
    </location>
</feature>
<dbReference type="AlphaFoldDB" id="A0A0L7L437"/>
<dbReference type="Proteomes" id="UP000037510">
    <property type="component" value="Unassembled WGS sequence"/>
</dbReference>
<reference evidence="2 3" key="1">
    <citation type="journal article" date="2015" name="Genome Biol. Evol.">
        <title>The genome of winter moth (Operophtera brumata) provides a genomic perspective on sexual dimorphism and phenology.</title>
        <authorList>
            <person name="Derks M.F."/>
            <person name="Smit S."/>
            <person name="Salis L."/>
            <person name="Schijlen E."/>
            <person name="Bossers A."/>
            <person name="Mateman C."/>
            <person name="Pijl A.S."/>
            <person name="de Ridder D."/>
            <person name="Groenen M.A."/>
            <person name="Visser M.E."/>
            <person name="Megens H.J."/>
        </authorList>
    </citation>
    <scope>NUCLEOTIDE SEQUENCE [LARGE SCALE GENOMIC DNA]</scope>
    <source>
        <strain evidence="2">WM2013NL</strain>
        <tissue evidence="2">Head and thorax</tissue>
    </source>
</reference>
<evidence type="ECO:0000313" key="2">
    <source>
        <dbReference type="EMBL" id="KOB70165.1"/>
    </source>
</evidence>
<evidence type="ECO:0000313" key="3">
    <source>
        <dbReference type="Proteomes" id="UP000037510"/>
    </source>
</evidence>
<evidence type="ECO:0000256" key="1">
    <source>
        <dbReference type="SAM" id="MobiDB-lite"/>
    </source>
</evidence>
<feature type="compositionally biased region" description="Polar residues" evidence="1">
    <location>
        <begin position="330"/>
        <end position="357"/>
    </location>
</feature>
<dbReference type="EMBL" id="JTDY01003092">
    <property type="protein sequence ID" value="KOB70165.1"/>
    <property type="molecule type" value="Genomic_DNA"/>
</dbReference>
<name>A0A0L7L437_OPEBR</name>
<feature type="region of interest" description="Disordered" evidence="1">
    <location>
        <begin position="198"/>
        <end position="269"/>
    </location>
</feature>
<keyword evidence="3" id="KW-1185">Reference proteome</keyword>
<gene>
    <name evidence="2" type="ORF">OBRU01_15525</name>
</gene>
<organism evidence="2 3">
    <name type="scientific">Operophtera brumata</name>
    <name type="common">Winter moth</name>
    <name type="synonym">Phalaena brumata</name>
    <dbReference type="NCBI Taxonomy" id="104452"/>
    <lineage>
        <taxon>Eukaryota</taxon>
        <taxon>Metazoa</taxon>
        <taxon>Ecdysozoa</taxon>
        <taxon>Arthropoda</taxon>
        <taxon>Hexapoda</taxon>
        <taxon>Insecta</taxon>
        <taxon>Pterygota</taxon>
        <taxon>Neoptera</taxon>
        <taxon>Endopterygota</taxon>
        <taxon>Lepidoptera</taxon>
        <taxon>Glossata</taxon>
        <taxon>Ditrysia</taxon>
        <taxon>Geometroidea</taxon>
        <taxon>Geometridae</taxon>
        <taxon>Larentiinae</taxon>
        <taxon>Operophtera</taxon>
    </lineage>
</organism>
<proteinExistence type="predicted"/>
<sequence length="401" mass="44712">MAEERRIARLKQNTSQESTTENNLARSPTKIVDLSAEEKHSTIIDSSDEDVEINKSVTNDISKTSDIELYTDGTVVTKSPKCYVPAKKHNKYIMNHAEEYVTVDIHDRNKHDTVELDNDGLVVTKTSKNSLFTIKPNKSIIDGADDDDALVISKPVDVENHRSDIVTAKKHNKNKIDSSDDDDALVISETVTIDVEKHNHDGSKSKNVTNRKHKFNIEDNSDDDDHVVNEPITIDVENHHNDDGDDGDDHHTAKKHKSNIVDSSDSDDDTAVINESITVDVYDSEKPLTSNVDSVFDNLGKTNAGDNDVIMNKGSEYFVIQADEQNKTNSSVLNDSVGHSVNNSNVKHQKTNENSIEVPNKLAERDNDVSGTQSTDKNYEQNVLEIENFDELMDVDLSDDI</sequence>
<feature type="region of interest" description="Disordered" evidence="1">
    <location>
        <begin position="1"/>
        <end position="29"/>
    </location>
</feature>